<accession>A0AA88DJ37</accession>
<sequence>MQHKKEQEKERHTNSIKWVRAARQGGRWQRMGSEGDIGGMSRGGDWRREREGETYERMEGGVAAGIGGEGEKEKRKKE</sequence>
<keyword evidence="3" id="KW-1185">Reference proteome</keyword>
<organism evidence="2 3">
    <name type="scientific">Ficus carica</name>
    <name type="common">Common fig</name>
    <dbReference type="NCBI Taxonomy" id="3494"/>
    <lineage>
        <taxon>Eukaryota</taxon>
        <taxon>Viridiplantae</taxon>
        <taxon>Streptophyta</taxon>
        <taxon>Embryophyta</taxon>
        <taxon>Tracheophyta</taxon>
        <taxon>Spermatophyta</taxon>
        <taxon>Magnoliopsida</taxon>
        <taxon>eudicotyledons</taxon>
        <taxon>Gunneridae</taxon>
        <taxon>Pentapetalae</taxon>
        <taxon>rosids</taxon>
        <taxon>fabids</taxon>
        <taxon>Rosales</taxon>
        <taxon>Moraceae</taxon>
        <taxon>Ficeae</taxon>
        <taxon>Ficus</taxon>
    </lineage>
</organism>
<gene>
    <name evidence="2" type="ORF">TIFTF001_017796</name>
</gene>
<evidence type="ECO:0000313" key="3">
    <source>
        <dbReference type="Proteomes" id="UP001187192"/>
    </source>
</evidence>
<feature type="compositionally biased region" description="Basic and acidic residues" evidence="1">
    <location>
        <begin position="1"/>
        <end position="13"/>
    </location>
</feature>
<dbReference type="AlphaFoldDB" id="A0AA88DJ37"/>
<dbReference type="EMBL" id="BTGU01000028">
    <property type="protein sequence ID" value="GMN48624.1"/>
    <property type="molecule type" value="Genomic_DNA"/>
</dbReference>
<protein>
    <submittedName>
        <fullName evidence="2">Uncharacterized protein</fullName>
    </submittedName>
</protein>
<evidence type="ECO:0000313" key="2">
    <source>
        <dbReference type="EMBL" id="GMN48624.1"/>
    </source>
</evidence>
<dbReference type="Proteomes" id="UP001187192">
    <property type="component" value="Unassembled WGS sequence"/>
</dbReference>
<reference evidence="2" key="1">
    <citation type="submission" date="2023-07" db="EMBL/GenBank/DDBJ databases">
        <title>draft genome sequence of fig (Ficus carica).</title>
        <authorList>
            <person name="Takahashi T."/>
            <person name="Nishimura K."/>
        </authorList>
    </citation>
    <scope>NUCLEOTIDE SEQUENCE</scope>
</reference>
<comment type="caution">
    <text evidence="2">The sequence shown here is derived from an EMBL/GenBank/DDBJ whole genome shotgun (WGS) entry which is preliminary data.</text>
</comment>
<name>A0AA88DJ37_FICCA</name>
<proteinExistence type="predicted"/>
<feature type="compositionally biased region" description="Basic and acidic residues" evidence="1">
    <location>
        <begin position="69"/>
        <end position="78"/>
    </location>
</feature>
<feature type="compositionally biased region" description="Basic and acidic residues" evidence="1">
    <location>
        <begin position="44"/>
        <end position="59"/>
    </location>
</feature>
<feature type="region of interest" description="Disordered" evidence="1">
    <location>
        <begin position="1"/>
        <end position="78"/>
    </location>
</feature>
<evidence type="ECO:0000256" key="1">
    <source>
        <dbReference type="SAM" id="MobiDB-lite"/>
    </source>
</evidence>